<dbReference type="RefSeq" id="WP_221289394.1">
    <property type="nucleotide sequence ID" value="NZ_AP024597.1"/>
</dbReference>
<accession>A0A8D5ZH38</accession>
<dbReference type="KEGG" id="csty:KN1_06560"/>
<dbReference type="InterPro" id="IPR001173">
    <property type="entry name" value="Glyco_trans_2-like"/>
</dbReference>
<proteinExistence type="predicted"/>
<gene>
    <name evidence="2" type="ORF">KN1_06560</name>
</gene>
<organism evidence="2 3">
    <name type="scientific">Stygiolobus caldivivus</name>
    <dbReference type="NCBI Taxonomy" id="2824673"/>
    <lineage>
        <taxon>Archaea</taxon>
        <taxon>Thermoproteota</taxon>
        <taxon>Thermoprotei</taxon>
        <taxon>Sulfolobales</taxon>
        <taxon>Sulfolobaceae</taxon>
        <taxon>Stygiolobus</taxon>
    </lineage>
</organism>
<dbReference type="CDD" id="cd00761">
    <property type="entry name" value="Glyco_tranf_GTA_type"/>
    <property type="match status" value="1"/>
</dbReference>
<dbReference type="InterPro" id="IPR029044">
    <property type="entry name" value="Nucleotide-diphossugar_trans"/>
</dbReference>
<feature type="domain" description="Glycosyltransferase 2-like" evidence="1">
    <location>
        <begin position="8"/>
        <end position="125"/>
    </location>
</feature>
<protein>
    <recommendedName>
        <fullName evidence="1">Glycosyltransferase 2-like domain-containing protein</fullName>
    </recommendedName>
</protein>
<reference evidence="2 3" key="1">
    <citation type="submission" date="2021-04" db="EMBL/GenBank/DDBJ databases">
        <title>Complete genome sequence of Stygiolobus sp. KN-1.</title>
        <authorList>
            <person name="Nakamura K."/>
            <person name="Sakai H."/>
            <person name="Kurosawa N."/>
        </authorList>
    </citation>
    <scope>NUCLEOTIDE SEQUENCE [LARGE SCALE GENOMIC DNA]</scope>
    <source>
        <strain evidence="2 3">KN-1</strain>
    </source>
</reference>
<dbReference type="Pfam" id="PF00535">
    <property type="entry name" value="Glycos_transf_2"/>
    <property type="match status" value="1"/>
</dbReference>
<dbReference type="SUPFAM" id="SSF53448">
    <property type="entry name" value="Nucleotide-diphospho-sugar transferases"/>
    <property type="match status" value="1"/>
</dbReference>
<keyword evidence="3" id="KW-1185">Reference proteome</keyword>
<dbReference type="EMBL" id="AP024597">
    <property type="protein sequence ID" value="BCU69359.1"/>
    <property type="molecule type" value="Genomic_DNA"/>
</dbReference>
<evidence type="ECO:0000259" key="1">
    <source>
        <dbReference type="Pfam" id="PF00535"/>
    </source>
</evidence>
<evidence type="ECO:0000313" key="3">
    <source>
        <dbReference type="Proteomes" id="UP000825123"/>
    </source>
</evidence>
<dbReference type="GeneID" id="66162414"/>
<dbReference type="Gene3D" id="3.90.550.10">
    <property type="entry name" value="Spore Coat Polysaccharide Biosynthesis Protein SpsA, Chain A"/>
    <property type="match status" value="1"/>
</dbReference>
<name>A0A8D5ZH38_9CREN</name>
<dbReference type="AlphaFoldDB" id="A0A8D5ZH38"/>
<evidence type="ECO:0000313" key="2">
    <source>
        <dbReference type="EMBL" id="BCU69359.1"/>
    </source>
</evidence>
<dbReference type="Proteomes" id="UP000825123">
    <property type="component" value="Chromosome"/>
</dbReference>
<sequence>MGKATVGIPSLLRKSLHKTLRALIEQSEDDFDVLITYRGNLTREFEKYEKQLSIRFIEQDTGLFEEALNLILSNARGKILLTTDDDAMPAKNWVLEHTEFHENNKDVGIVTGEVEGRMWTNYPNFLYEKLKGTKFMEEYSHSFKEYKAYLTKTGFSVDRETGYGKSIAIAGVNMSMKKEVYSNSRVLTYSLRGSYNESFLAVNSIKLGYSSMKAKIAKVVHLDNDSLSRPIKDDMALRIEKFTSPYMFNYIFPIDLDLLKELHSIVTEEEEKIGIGLAIEGIEDKLPPEKFRERLKEEVEGRNMHHN</sequence>